<reference evidence="2" key="1">
    <citation type="journal article" date="2014" name="Int. J. Syst. Evol. Microbiol.">
        <title>Complete genome sequence of Corynebacterium casei LMG S-19264T (=DSM 44701T), isolated from a smear-ripened cheese.</title>
        <authorList>
            <consortium name="US DOE Joint Genome Institute (JGI-PGF)"/>
            <person name="Walter F."/>
            <person name="Albersmeier A."/>
            <person name="Kalinowski J."/>
            <person name="Ruckert C."/>
        </authorList>
    </citation>
    <scope>NUCLEOTIDE SEQUENCE</scope>
    <source>
        <strain evidence="2">CGMCC 1.14984</strain>
    </source>
</reference>
<reference evidence="3 5" key="2">
    <citation type="submission" date="2020-02" db="EMBL/GenBank/DDBJ databases">
        <title>Genome sequence of Parvularcula flava strain NH6-79.</title>
        <authorList>
            <person name="Abdul Karim M.H."/>
            <person name="Lam M.Q."/>
            <person name="Chen S.J."/>
            <person name="Yahya A."/>
            <person name="Shahir S."/>
            <person name="Shamsir M.S."/>
            <person name="Chong C.S."/>
        </authorList>
    </citation>
    <scope>NUCLEOTIDE SEQUENCE [LARGE SCALE GENOMIC DNA]</scope>
    <source>
        <strain evidence="3 5">NH6-79</strain>
    </source>
</reference>
<evidence type="ECO:0000313" key="5">
    <source>
        <dbReference type="Proteomes" id="UP000818603"/>
    </source>
</evidence>
<evidence type="ECO:0000313" key="4">
    <source>
        <dbReference type="Proteomes" id="UP000621856"/>
    </source>
</evidence>
<evidence type="ECO:0000313" key="3">
    <source>
        <dbReference type="EMBL" id="NHK29220.1"/>
    </source>
</evidence>
<dbReference type="RefSeq" id="WP_155142026.1">
    <property type="nucleotide sequence ID" value="NZ_BMGZ01000003.1"/>
</dbReference>
<dbReference type="Proteomes" id="UP000818603">
    <property type="component" value="Unassembled WGS sequence"/>
</dbReference>
<comment type="caution">
    <text evidence="2">The sequence shown here is derived from an EMBL/GenBank/DDBJ whole genome shotgun (WGS) entry which is preliminary data.</text>
</comment>
<sequence length="47" mass="4616">MSYAAIIIIGSLMSGFGAGARDIGWLVLGFVLAVAGVLGLAYSGGEA</sequence>
<dbReference type="EMBL" id="BMGZ01000003">
    <property type="protein sequence ID" value="GGH99924.1"/>
    <property type="molecule type" value="Genomic_DNA"/>
</dbReference>
<keyword evidence="1" id="KW-0472">Membrane</keyword>
<name>A0A8J3A3B4_9PROT</name>
<keyword evidence="5" id="KW-1185">Reference proteome</keyword>
<accession>A0A8J3A3B4</accession>
<proteinExistence type="predicted"/>
<keyword evidence="1" id="KW-0812">Transmembrane</keyword>
<evidence type="ECO:0000256" key="1">
    <source>
        <dbReference type="SAM" id="Phobius"/>
    </source>
</evidence>
<dbReference type="AlphaFoldDB" id="A0A8J3A3B4"/>
<evidence type="ECO:0000313" key="2">
    <source>
        <dbReference type="EMBL" id="GGH99924.1"/>
    </source>
</evidence>
<organism evidence="2 4">
    <name type="scientific">Aquisalinus luteolus</name>
    <dbReference type="NCBI Taxonomy" id="1566827"/>
    <lineage>
        <taxon>Bacteria</taxon>
        <taxon>Pseudomonadati</taxon>
        <taxon>Pseudomonadota</taxon>
        <taxon>Alphaproteobacteria</taxon>
        <taxon>Parvularculales</taxon>
        <taxon>Parvularculaceae</taxon>
        <taxon>Aquisalinus</taxon>
    </lineage>
</organism>
<dbReference type="Proteomes" id="UP000621856">
    <property type="component" value="Unassembled WGS sequence"/>
</dbReference>
<gene>
    <name evidence="3" type="ORF">FF098_014970</name>
    <name evidence="2" type="ORF">GCM10011355_27010</name>
</gene>
<feature type="transmembrane region" description="Helical" evidence="1">
    <location>
        <begin position="23"/>
        <end position="42"/>
    </location>
</feature>
<reference evidence="2" key="3">
    <citation type="submission" date="2020-09" db="EMBL/GenBank/DDBJ databases">
        <authorList>
            <person name="Sun Q."/>
            <person name="Zhou Y."/>
        </authorList>
    </citation>
    <scope>NUCLEOTIDE SEQUENCE</scope>
    <source>
        <strain evidence="2">CGMCC 1.14984</strain>
    </source>
</reference>
<dbReference type="EMBL" id="VCJR02000003">
    <property type="protein sequence ID" value="NHK29220.1"/>
    <property type="molecule type" value="Genomic_DNA"/>
</dbReference>
<protein>
    <submittedName>
        <fullName evidence="2">Uncharacterized protein</fullName>
    </submittedName>
</protein>
<keyword evidence="1" id="KW-1133">Transmembrane helix</keyword>